<name>A0A9K3E8Y1_HELAN</name>
<dbReference type="Proteomes" id="UP000215914">
    <property type="component" value="Unassembled WGS sequence"/>
</dbReference>
<evidence type="ECO:0000313" key="6">
    <source>
        <dbReference type="Proteomes" id="UP000215914"/>
    </source>
</evidence>
<comment type="caution">
    <text evidence="5">The sequence shown here is derived from an EMBL/GenBank/DDBJ whole genome shotgun (WGS) entry which is preliminary data.</text>
</comment>
<keyword evidence="2" id="KW-0547">Nucleotide-binding</keyword>
<gene>
    <name evidence="5" type="ORF">HanXRQr2_Chr14g0644871</name>
</gene>
<dbReference type="PANTHER" id="PTHR47973">
    <property type="entry name" value="CYSTEINE-RICH RECEPTOR-LIKE PROTEIN KINASE 3"/>
    <property type="match status" value="1"/>
</dbReference>
<reference evidence="5" key="1">
    <citation type="journal article" date="2017" name="Nature">
        <title>The sunflower genome provides insights into oil metabolism, flowering and Asterid evolution.</title>
        <authorList>
            <person name="Badouin H."/>
            <person name="Gouzy J."/>
            <person name="Grassa C.J."/>
            <person name="Murat F."/>
            <person name="Staton S.E."/>
            <person name="Cottret L."/>
            <person name="Lelandais-Briere C."/>
            <person name="Owens G.L."/>
            <person name="Carrere S."/>
            <person name="Mayjonade B."/>
            <person name="Legrand L."/>
            <person name="Gill N."/>
            <person name="Kane N.C."/>
            <person name="Bowers J.E."/>
            <person name="Hubner S."/>
            <person name="Bellec A."/>
            <person name="Berard A."/>
            <person name="Berges H."/>
            <person name="Blanchet N."/>
            <person name="Boniface M.C."/>
            <person name="Brunel D."/>
            <person name="Catrice O."/>
            <person name="Chaidir N."/>
            <person name="Claudel C."/>
            <person name="Donnadieu C."/>
            <person name="Faraut T."/>
            <person name="Fievet G."/>
            <person name="Helmstetter N."/>
            <person name="King M."/>
            <person name="Knapp S.J."/>
            <person name="Lai Z."/>
            <person name="Le Paslier M.C."/>
            <person name="Lippi Y."/>
            <person name="Lorenzon L."/>
            <person name="Mandel J.R."/>
            <person name="Marage G."/>
            <person name="Marchand G."/>
            <person name="Marquand E."/>
            <person name="Bret-Mestries E."/>
            <person name="Morien E."/>
            <person name="Nambeesan S."/>
            <person name="Nguyen T."/>
            <person name="Pegot-Espagnet P."/>
            <person name="Pouilly N."/>
            <person name="Raftis F."/>
            <person name="Sallet E."/>
            <person name="Schiex T."/>
            <person name="Thomas J."/>
            <person name="Vandecasteele C."/>
            <person name="Vares D."/>
            <person name="Vear F."/>
            <person name="Vautrin S."/>
            <person name="Crespi M."/>
            <person name="Mangin B."/>
            <person name="Burke J.M."/>
            <person name="Salse J."/>
            <person name="Munos S."/>
            <person name="Vincourt P."/>
            <person name="Rieseberg L.H."/>
            <person name="Langlade N.B."/>
        </authorList>
    </citation>
    <scope>NUCLEOTIDE SEQUENCE</scope>
    <source>
        <tissue evidence="5">Leaves</tissue>
    </source>
</reference>
<dbReference type="InterPro" id="IPR052059">
    <property type="entry name" value="CR_Ser/Thr_kinase"/>
</dbReference>
<evidence type="ECO:0000256" key="3">
    <source>
        <dbReference type="ARBA" id="ARBA00022777"/>
    </source>
</evidence>
<keyword evidence="3 5" id="KW-0418">Kinase</keyword>
<dbReference type="EC" id="2.7.10.2" evidence="5"/>
<keyword evidence="5" id="KW-0829">Tyrosine-protein kinase</keyword>
<keyword evidence="1 5" id="KW-0808">Transferase</keyword>
<evidence type="ECO:0000256" key="1">
    <source>
        <dbReference type="ARBA" id="ARBA00022679"/>
    </source>
</evidence>
<organism evidence="5 6">
    <name type="scientific">Helianthus annuus</name>
    <name type="common">Common sunflower</name>
    <dbReference type="NCBI Taxonomy" id="4232"/>
    <lineage>
        <taxon>Eukaryota</taxon>
        <taxon>Viridiplantae</taxon>
        <taxon>Streptophyta</taxon>
        <taxon>Embryophyta</taxon>
        <taxon>Tracheophyta</taxon>
        <taxon>Spermatophyta</taxon>
        <taxon>Magnoliopsida</taxon>
        <taxon>eudicotyledons</taxon>
        <taxon>Gunneridae</taxon>
        <taxon>Pentapetalae</taxon>
        <taxon>asterids</taxon>
        <taxon>campanulids</taxon>
        <taxon>Asterales</taxon>
        <taxon>Asteraceae</taxon>
        <taxon>Asteroideae</taxon>
        <taxon>Heliantheae alliance</taxon>
        <taxon>Heliantheae</taxon>
        <taxon>Helianthus</taxon>
    </lineage>
</organism>
<keyword evidence="6" id="KW-1185">Reference proteome</keyword>
<evidence type="ECO:0000256" key="4">
    <source>
        <dbReference type="ARBA" id="ARBA00022840"/>
    </source>
</evidence>
<reference evidence="5" key="2">
    <citation type="submission" date="2020-06" db="EMBL/GenBank/DDBJ databases">
        <title>Helianthus annuus Genome sequencing and assembly Release 2.</title>
        <authorList>
            <person name="Gouzy J."/>
            <person name="Langlade N."/>
            <person name="Munos S."/>
        </authorList>
    </citation>
    <scope>NUCLEOTIDE SEQUENCE</scope>
    <source>
        <tissue evidence="5">Leaves</tissue>
    </source>
</reference>
<evidence type="ECO:0000256" key="2">
    <source>
        <dbReference type="ARBA" id="ARBA00022741"/>
    </source>
</evidence>
<protein>
    <submittedName>
        <fullName evidence="5">Non-specific protein-tyrosine kinase</fullName>
        <ecNumber evidence="5">2.7.10.2</ecNumber>
    </submittedName>
</protein>
<proteinExistence type="predicted"/>
<dbReference type="AlphaFoldDB" id="A0A9K3E8Y1"/>
<keyword evidence="4" id="KW-0067">ATP-binding</keyword>
<evidence type="ECO:0000313" key="5">
    <source>
        <dbReference type="EMBL" id="KAF5769147.1"/>
    </source>
</evidence>
<sequence length="79" mass="8620">MHIELMDKALCIEEYHQEKVKKTIEIALLCTQSPPSSRPTMSEVVLMLSSGLSDGPGELINPTSIDSRRVIHMSGANGP</sequence>
<dbReference type="Gramene" id="mRNA:HanXRQr2_Chr14g0644871">
    <property type="protein sequence ID" value="CDS:HanXRQr2_Chr14g0644871.1"/>
    <property type="gene ID" value="HanXRQr2_Chr14g0644871"/>
</dbReference>
<dbReference type="GO" id="GO:0004715">
    <property type="term" value="F:non-membrane spanning protein tyrosine kinase activity"/>
    <property type="evidence" value="ECO:0007669"/>
    <property type="project" value="UniProtKB-EC"/>
</dbReference>
<dbReference type="Gene3D" id="1.10.510.10">
    <property type="entry name" value="Transferase(Phosphotransferase) domain 1"/>
    <property type="match status" value="1"/>
</dbReference>
<dbReference type="EMBL" id="MNCJ02000329">
    <property type="protein sequence ID" value="KAF5769147.1"/>
    <property type="molecule type" value="Genomic_DNA"/>
</dbReference>
<accession>A0A9K3E8Y1</accession>
<dbReference type="GO" id="GO:0005524">
    <property type="term" value="F:ATP binding"/>
    <property type="evidence" value="ECO:0007669"/>
    <property type="project" value="UniProtKB-KW"/>
</dbReference>